<reference evidence="1" key="1">
    <citation type="journal article" date="2020" name="Nature">
        <title>Giant virus diversity and host interactions through global metagenomics.</title>
        <authorList>
            <person name="Schulz F."/>
            <person name="Roux S."/>
            <person name="Paez-Espino D."/>
            <person name="Jungbluth S."/>
            <person name="Walsh D.A."/>
            <person name="Denef V.J."/>
            <person name="McMahon K.D."/>
            <person name="Konstantinidis K.T."/>
            <person name="Eloe-Fadrosh E.A."/>
            <person name="Kyrpides N.C."/>
            <person name="Woyke T."/>
        </authorList>
    </citation>
    <scope>NUCLEOTIDE SEQUENCE</scope>
    <source>
        <strain evidence="1">GVMAG-M-3300023179-2</strain>
    </source>
</reference>
<evidence type="ECO:0000313" key="1">
    <source>
        <dbReference type="EMBL" id="QHT26920.1"/>
    </source>
</evidence>
<dbReference type="EMBL" id="MN739804">
    <property type="protein sequence ID" value="QHT26920.1"/>
    <property type="molecule type" value="Genomic_DNA"/>
</dbReference>
<name>A0A6C0EEN3_9ZZZZ</name>
<proteinExistence type="predicted"/>
<protein>
    <submittedName>
        <fullName evidence="1">Uncharacterized protein</fullName>
    </submittedName>
</protein>
<accession>A0A6C0EEN3</accession>
<sequence>MKGTISAPNIGFKKLLLKRFEIFEVNEYNTSKLYNKTFKELENVSVRKNKHKKHLHEILTPKEETTKLKNLRFFNLVIELENEIIDFIF</sequence>
<organism evidence="1">
    <name type="scientific">viral metagenome</name>
    <dbReference type="NCBI Taxonomy" id="1070528"/>
    <lineage>
        <taxon>unclassified sequences</taxon>
        <taxon>metagenomes</taxon>
        <taxon>organismal metagenomes</taxon>
    </lineage>
</organism>
<dbReference type="AlphaFoldDB" id="A0A6C0EEN3"/>